<dbReference type="EMBL" id="JAEPCM010000701">
    <property type="protein sequence ID" value="MCG7948423.1"/>
    <property type="molecule type" value="Genomic_DNA"/>
</dbReference>
<feature type="signal peptide" evidence="1">
    <location>
        <begin position="1"/>
        <end position="18"/>
    </location>
</feature>
<dbReference type="SUPFAM" id="SSF49299">
    <property type="entry name" value="PKD domain"/>
    <property type="match status" value="1"/>
</dbReference>
<evidence type="ECO:0000313" key="4">
    <source>
        <dbReference type="EMBL" id="MCG7948423.1"/>
    </source>
</evidence>
<dbReference type="InterPro" id="IPR000601">
    <property type="entry name" value="PKD_dom"/>
</dbReference>
<sequence>MQSSKASFILALLITLLAGCGGGGSSSGESASDTTVEGSSQQGYTLYARLDSTTTYLMDNDGNPVHSWASDYRPGNAIYLLEDGSLLHTGDLDNSRFDAGGAGGIVQTIDWHGNVTWEYTYSSATHLQHHDVEMLPNGNLLMIAWQYKSEAQALQAGRDPAFLSEGALWPDSIIEVEPNGSDSGTIVWQWHIWDHLIQDYDASRSNYGVVAEHPELIDLNFAINSSADWTHINAVDYNAELDQILLTVHNFSEIWVIDHSTTTAEAAGHSGGASGKGGDLLYRWGNPQAYDAGTADEQMLFVPHDGEWIEAGYPGAGNIIIFNNGGGRSEGNYSSIDEITPPLEADNRYTLASGAAYGPSGLTWGYTADIPTDFYARNISGQQRLSNGNTLICDGPSAHFFEVTESGETVWQYADTGSVFRVERYLAGYSGFDGTVLDDETSNQAPTADAGGPYSGDPGTLIALDGSASSDTDGTIVSYAWDLDNDGLYDDASGYTADFPANESGIFTIGLLVTDDSGATGNDNATVTVHTDSESASVSGYPIVDTGQQLFFNNSSEISTPASHETFYGQDAQFNGNQPSYTLSDDGLTVYDNVTGLTWTRSGDLNADNDIDSDDKLTFSEAQSYPDSLNDINYGGYSDWRLPTIKELYSLMDFNGTDPMSDDTSNLTPFIDTDYFGFAYGDTAAGERVIDAQYWSDNAYVDYVFGNQSAAFGLNLADGRIKGYPTAGPVVKSNFALFVRGNTAYGVNDFNDNGDATVTDRATNLMWAQDDSGVGMLWADALAW</sequence>
<dbReference type="PROSITE" id="PS51257">
    <property type="entry name" value="PROKAR_LIPOPROTEIN"/>
    <property type="match status" value="1"/>
</dbReference>
<dbReference type="GO" id="GO:0004062">
    <property type="term" value="F:aryl sulfotransferase activity"/>
    <property type="evidence" value="ECO:0007669"/>
    <property type="project" value="InterPro"/>
</dbReference>
<dbReference type="PANTHER" id="PTHR35340">
    <property type="entry name" value="PQQ ENZYME REPEAT PROTEIN-RELATED"/>
    <property type="match status" value="1"/>
</dbReference>
<feature type="chain" id="PRO_5039459708" evidence="1">
    <location>
        <begin position="19"/>
        <end position="784"/>
    </location>
</feature>
<dbReference type="Gene3D" id="2.60.40.10">
    <property type="entry name" value="Immunoglobulins"/>
    <property type="match status" value="1"/>
</dbReference>
<dbReference type="InterPro" id="IPR013783">
    <property type="entry name" value="Ig-like_fold"/>
</dbReference>
<dbReference type="Pfam" id="PF18911">
    <property type="entry name" value="PKD_4"/>
    <property type="match status" value="1"/>
</dbReference>
<dbReference type="CDD" id="cd00146">
    <property type="entry name" value="PKD"/>
    <property type="match status" value="1"/>
</dbReference>
<dbReference type="Pfam" id="PF07603">
    <property type="entry name" value="Lcl_C"/>
    <property type="match status" value="1"/>
</dbReference>
<gene>
    <name evidence="4" type="ORF">JAZ07_18945</name>
</gene>
<dbReference type="InterPro" id="IPR010262">
    <property type="entry name" value="Arylsulfotransferase_bact"/>
</dbReference>
<evidence type="ECO:0000256" key="1">
    <source>
        <dbReference type="SAM" id="SignalP"/>
    </source>
</evidence>
<accession>A0A9E4T4V0</accession>
<feature type="domain" description="Lcl C-terminal" evidence="2">
    <location>
        <begin position="589"/>
        <end position="725"/>
    </location>
</feature>
<name>A0A9E4T4V0_9GAMM</name>
<reference evidence="4" key="1">
    <citation type="journal article" date="2021" name="Proc. Natl. Acad. Sci. U.S.A.">
        <title>Global biogeography of chemosynthetic symbionts reveals both localized and globally distributed symbiont groups. .</title>
        <authorList>
            <person name="Osvatic J.T."/>
            <person name="Wilkins L.G.E."/>
            <person name="Leibrecht L."/>
            <person name="Leray M."/>
            <person name="Zauner S."/>
            <person name="Polzin J."/>
            <person name="Camacho Y."/>
            <person name="Gros O."/>
            <person name="van Gils J.A."/>
            <person name="Eisen J.A."/>
            <person name="Petersen J.M."/>
            <person name="Yuen B."/>
        </authorList>
    </citation>
    <scope>NUCLEOTIDE SEQUENCE</scope>
    <source>
        <strain evidence="4">MAGclacostrist064TRANS</strain>
    </source>
</reference>
<protein>
    <submittedName>
        <fullName evidence="4">DUF1566 domain-containing protein</fullName>
    </submittedName>
</protein>
<dbReference type="InterPro" id="IPR035986">
    <property type="entry name" value="PKD_dom_sf"/>
</dbReference>
<dbReference type="InterPro" id="IPR053143">
    <property type="entry name" value="Arylsulfate_ST"/>
</dbReference>
<dbReference type="PANTHER" id="PTHR35340:SF5">
    <property type="entry name" value="ASST-DOMAIN-CONTAINING PROTEIN"/>
    <property type="match status" value="1"/>
</dbReference>
<organism evidence="4 5">
    <name type="scientific">Candidatus Thiodiazotropha taylori</name>
    <dbReference type="NCBI Taxonomy" id="2792791"/>
    <lineage>
        <taxon>Bacteria</taxon>
        <taxon>Pseudomonadati</taxon>
        <taxon>Pseudomonadota</taxon>
        <taxon>Gammaproteobacteria</taxon>
        <taxon>Chromatiales</taxon>
        <taxon>Sedimenticolaceae</taxon>
        <taxon>Candidatus Thiodiazotropha</taxon>
    </lineage>
</organism>
<dbReference type="AlphaFoldDB" id="A0A9E4T4V0"/>
<comment type="caution">
    <text evidence="4">The sequence shown here is derived from an EMBL/GenBank/DDBJ whole genome shotgun (WGS) entry which is preliminary data.</text>
</comment>
<feature type="non-terminal residue" evidence="4">
    <location>
        <position position="784"/>
    </location>
</feature>
<dbReference type="Pfam" id="PF05935">
    <property type="entry name" value="Arylsulfotrans"/>
    <property type="match status" value="1"/>
</dbReference>
<keyword evidence="1" id="KW-0732">Signal</keyword>
<evidence type="ECO:0000313" key="5">
    <source>
        <dbReference type="Proteomes" id="UP000886667"/>
    </source>
</evidence>
<feature type="domain" description="PKD" evidence="3">
    <location>
        <begin position="443"/>
        <end position="529"/>
    </location>
</feature>
<evidence type="ECO:0000259" key="3">
    <source>
        <dbReference type="Pfam" id="PF18911"/>
    </source>
</evidence>
<proteinExistence type="predicted"/>
<dbReference type="Proteomes" id="UP000886667">
    <property type="component" value="Unassembled WGS sequence"/>
</dbReference>
<evidence type="ECO:0000259" key="2">
    <source>
        <dbReference type="Pfam" id="PF07603"/>
    </source>
</evidence>
<dbReference type="InterPro" id="IPR011460">
    <property type="entry name" value="Lcl_C"/>
</dbReference>